<dbReference type="STRING" id="1285928.SAMN04487894_12335"/>
<reference evidence="10" key="1">
    <citation type="submission" date="2016-10" db="EMBL/GenBank/DDBJ databases">
        <authorList>
            <person name="Varghese N."/>
            <person name="Submissions S."/>
        </authorList>
    </citation>
    <scope>NUCLEOTIDE SEQUENCE [LARGE SCALE GENOMIC DNA]</scope>
    <source>
        <strain evidence="10">DSM 25811 / CCM 8410 / LMG 26954 / E90</strain>
    </source>
</reference>
<dbReference type="GO" id="GO:0005886">
    <property type="term" value="C:plasma membrane"/>
    <property type="evidence" value="ECO:0007669"/>
    <property type="project" value="UniProtKB-SubCell"/>
</dbReference>
<feature type="transmembrane region" description="Helical" evidence="6">
    <location>
        <begin position="723"/>
        <end position="751"/>
    </location>
</feature>
<evidence type="ECO:0000313" key="9">
    <source>
        <dbReference type="EMBL" id="SDE14674.1"/>
    </source>
</evidence>
<dbReference type="AlphaFoldDB" id="A0A1G7AIB9"/>
<dbReference type="InterPro" id="IPR050250">
    <property type="entry name" value="Macrolide_Exporter_MacB"/>
</dbReference>
<evidence type="ECO:0000313" key="10">
    <source>
        <dbReference type="Proteomes" id="UP000198757"/>
    </source>
</evidence>
<feature type="transmembrane region" description="Helical" evidence="6">
    <location>
        <begin position="33"/>
        <end position="56"/>
    </location>
</feature>
<feature type="transmembrane region" description="Helical" evidence="6">
    <location>
        <begin position="435"/>
        <end position="454"/>
    </location>
</feature>
<name>A0A1G7AIB9_NIADE</name>
<comment type="subcellular location">
    <subcellularLocation>
        <location evidence="1">Cell membrane</location>
        <topology evidence="1">Multi-pass membrane protein</topology>
    </subcellularLocation>
</comment>
<feature type="transmembrane region" description="Helical" evidence="6">
    <location>
        <begin position="296"/>
        <end position="322"/>
    </location>
</feature>
<proteinExistence type="predicted"/>
<dbReference type="GO" id="GO:0022857">
    <property type="term" value="F:transmembrane transporter activity"/>
    <property type="evidence" value="ECO:0007669"/>
    <property type="project" value="TreeGrafter"/>
</dbReference>
<evidence type="ECO:0000256" key="2">
    <source>
        <dbReference type="ARBA" id="ARBA00022475"/>
    </source>
</evidence>
<accession>A0A1G7AIB9</accession>
<dbReference type="Pfam" id="PF12704">
    <property type="entry name" value="MacB_PCD"/>
    <property type="match status" value="1"/>
</dbReference>
<feature type="transmembrane region" description="Helical" evidence="6">
    <location>
        <begin position="389"/>
        <end position="414"/>
    </location>
</feature>
<evidence type="ECO:0000256" key="4">
    <source>
        <dbReference type="ARBA" id="ARBA00022989"/>
    </source>
</evidence>
<keyword evidence="10" id="KW-1185">Reference proteome</keyword>
<feature type="transmembrane region" description="Helical" evidence="6">
    <location>
        <begin position="342"/>
        <end position="369"/>
    </location>
</feature>
<keyword evidence="3 6" id="KW-0812">Transmembrane</keyword>
<evidence type="ECO:0000256" key="3">
    <source>
        <dbReference type="ARBA" id="ARBA00022692"/>
    </source>
</evidence>
<protein>
    <submittedName>
        <fullName evidence="9">Putative ABC transport system permease protein</fullName>
    </submittedName>
</protein>
<dbReference type="InterPro" id="IPR025857">
    <property type="entry name" value="MacB_PCD"/>
</dbReference>
<evidence type="ECO:0000256" key="1">
    <source>
        <dbReference type="ARBA" id="ARBA00004651"/>
    </source>
</evidence>
<feature type="transmembrane region" description="Helical" evidence="6">
    <location>
        <begin position="771"/>
        <end position="793"/>
    </location>
</feature>
<evidence type="ECO:0000256" key="5">
    <source>
        <dbReference type="ARBA" id="ARBA00023136"/>
    </source>
</evidence>
<dbReference type="EMBL" id="FMZO01000023">
    <property type="protein sequence ID" value="SDE14674.1"/>
    <property type="molecule type" value="Genomic_DNA"/>
</dbReference>
<feature type="transmembrane region" description="Helical" evidence="6">
    <location>
        <begin position="684"/>
        <end position="711"/>
    </location>
</feature>
<feature type="domain" description="MacB-like periplasmic core" evidence="8">
    <location>
        <begin position="35"/>
        <end position="257"/>
    </location>
</feature>
<keyword evidence="4 6" id="KW-1133">Transmembrane helix</keyword>
<dbReference type="PANTHER" id="PTHR30572:SF18">
    <property type="entry name" value="ABC-TYPE MACROLIDE FAMILY EXPORT SYSTEM PERMEASE COMPONENT 2"/>
    <property type="match status" value="1"/>
</dbReference>
<evidence type="ECO:0000259" key="7">
    <source>
        <dbReference type="Pfam" id="PF02687"/>
    </source>
</evidence>
<dbReference type="InterPro" id="IPR003838">
    <property type="entry name" value="ABC3_permease_C"/>
</dbReference>
<feature type="domain" description="ABC3 transporter permease C-terminal" evidence="7">
    <location>
        <begin position="299"/>
        <end position="415"/>
    </location>
</feature>
<dbReference type="OrthoDB" id="5933722at2"/>
<sequence>MQGRMLMADSRKLEKMLKNYLITAWRSILRRKVFSLINITGLAVGIAAGMLIILYVKHERDFDLFHRNADRIFSMGIRMGADGDSLFVSRLRYTDAPVVTEREPSVAGFLRIRKGMEHVMIQDPAHPSVKFSEPGFAFADSNFFDFFSFNLLQGNSREVLQNPLSVVVSEATALKYFGTTDVMGRVLRYNNAYDLLITGVAENAPSNSSIRYDFVASLSSMSAMPELRQLAEKGRFDFLTFFTGRDDRAMPKVERSLAQLRKERDGEADGRFVGIPMQNFRAESGSDVNTVKYLKIFPFVAALILLLAMINYVSLATARAVLRVKEVGIRKVMGAGRSNLALQFFTESFLCIGMAFVLGYVLCAVLQTWLFGVLKINIDSSFIRKPGMLARFGVLFVVLTLLTSVYPSLLLSSFKPAALLYGRIINGGNAGVRRFFTIFQFAVAVLFVLCGIIIQQQIRYIKTADTGIDRDHVVTIPFGKDLSRHSLAFKHEVNSLGSIQKAAIALRPLFGGYDMTGVTPPGTEKITMMPMLEVDQDFISILGLQWKLPPADPLFYKTRQNVLLNEAAVAQLSPGKAPLSQKIAPFVVSGVLKDFNWKSLQYAIQPLIIAVVSDADSNAMWRGDRSVWTGSNGCLFVKIRAGANTALVLNQVKKLYQKYEQDVPFEYHFMDEAYDAMYRAEERLAIILSGFATLAIVIAGLGLLGLITFFAAQRVKEIGIRKVLGASAANIVTLLSVDFVKLVALAILIASPLAWYSMHRWLRNFAYHTEIRWWIFVLVGMGAILIALFTIAAQTFRAARANPAKSLRSEG</sequence>
<dbReference type="Proteomes" id="UP000198757">
    <property type="component" value="Unassembled WGS sequence"/>
</dbReference>
<feature type="domain" description="ABC3 transporter permease C-terminal" evidence="7">
    <location>
        <begin position="691"/>
        <end position="803"/>
    </location>
</feature>
<dbReference type="PANTHER" id="PTHR30572">
    <property type="entry name" value="MEMBRANE COMPONENT OF TRANSPORTER-RELATED"/>
    <property type="match status" value="1"/>
</dbReference>
<evidence type="ECO:0000256" key="6">
    <source>
        <dbReference type="SAM" id="Phobius"/>
    </source>
</evidence>
<dbReference type="Pfam" id="PF02687">
    <property type="entry name" value="FtsX"/>
    <property type="match status" value="2"/>
</dbReference>
<organism evidence="9 10">
    <name type="scientific">Niabella drilacis (strain DSM 25811 / CCM 8410 / CCUG 62505 / LMG 26954 / E90)</name>
    <dbReference type="NCBI Taxonomy" id="1285928"/>
    <lineage>
        <taxon>Bacteria</taxon>
        <taxon>Pseudomonadati</taxon>
        <taxon>Bacteroidota</taxon>
        <taxon>Chitinophagia</taxon>
        <taxon>Chitinophagales</taxon>
        <taxon>Chitinophagaceae</taxon>
        <taxon>Niabella</taxon>
    </lineage>
</organism>
<evidence type="ECO:0000259" key="8">
    <source>
        <dbReference type="Pfam" id="PF12704"/>
    </source>
</evidence>
<keyword evidence="2" id="KW-1003">Cell membrane</keyword>
<gene>
    <name evidence="9" type="ORF">SAMN04487894_12335</name>
</gene>
<keyword evidence="5 6" id="KW-0472">Membrane</keyword>